<reference evidence="1 2" key="2">
    <citation type="journal article" date="2022" name="Mol. Ecol. Resour.">
        <title>The genomes of chicory, endive, great burdock and yacon provide insights into Asteraceae paleo-polyploidization history and plant inulin production.</title>
        <authorList>
            <person name="Fan W."/>
            <person name="Wang S."/>
            <person name="Wang H."/>
            <person name="Wang A."/>
            <person name="Jiang F."/>
            <person name="Liu H."/>
            <person name="Zhao H."/>
            <person name="Xu D."/>
            <person name="Zhang Y."/>
        </authorList>
    </citation>
    <scope>NUCLEOTIDE SEQUENCE [LARGE SCALE GENOMIC DNA]</scope>
    <source>
        <strain evidence="2">cv. Niubang</strain>
    </source>
</reference>
<gene>
    <name evidence="1" type="ORF">L6452_10885</name>
</gene>
<reference evidence="2" key="1">
    <citation type="journal article" date="2022" name="Mol. Ecol. Resour.">
        <title>The genomes of chicory, endive, great burdock and yacon provide insights into Asteraceae palaeo-polyploidization history and plant inulin production.</title>
        <authorList>
            <person name="Fan W."/>
            <person name="Wang S."/>
            <person name="Wang H."/>
            <person name="Wang A."/>
            <person name="Jiang F."/>
            <person name="Liu H."/>
            <person name="Zhao H."/>
            <person name="Xu D."/>
            <person name="Zhang Y."/>
        </authorList>
    </citation>
    <scope>NUCLEOTIDE SEQUENCE [LARGE SCALE GENOMIC DNA]</scope>
    <source>
        <strain evidence="2">cv. Niubang</strain>
    </source>
</reference>
<organism evidence="1 2">
    <name type="scientific">Arctium lappa</name>
    <name type="common">Greater burdock</name>
    <name type="synonym">Lappa major</name>
    <dbReference type="NCBI Taxonomy" id="4217"/>
    <lineage>
        <taxon>Eukaryota</taxon>
        <taxon>Viridiplantae</taxon>
        <taxon>Streptophyta</taxon>
        <taxon>Embryophyta</taxon>
        <taxon>Tracheophyta</taxon>
        <taxon>Spermatophyta</taxon>
        <taxon>Magnoliopsida</taxon>
        <taxon>eudicotyledons</taxon>
        <taxon>Gunneridae</taxon>
        <taxon>Pentapetalae</taxon>
        <taxon>asterids</taxon>
        <taxon>campanulids</taxon>
        <taxon>Asterales</taxon>
        <taxon>Asteraceae</taxon>
        <taxon>Carduoideae</taxon>
        <taxon>Cardueae</taxon>
        <taxon>Arctiinae</taxon>
        <taxon>Arctium</taxon>
    </lineage>
</organism>
<dbReference type="EMBL" id="CM042049">
    <property type="protein sequence ID" value="KAI3748055.1"/>
    <property type="molecule type" value="Genomic_DNA"/>
</dbReference>
<comment type="caution">
    <text evidence="1">The sequence shown here is derived from an EMBL/GenBank/DDBJ whole genome shotgun (WGS) entry which is preliminary data.</text>
</comment>
<evidence type="ECO:0000313" key="2">
    <source>
        <dbReference type="Proteomes" id="UP001055879"/>
    </source>
</evidence>
<dbReference type="Proteomes" id="UP001055879">
    <property type="component" value="Linkage Group LG03"/>
</dbReference>
<name>A0ACB9DNI9_ARCLA</name>
<accession>A0ACB9DNI9</accession>
<sequence>MDFRVLFIPIFFCFSIFSPDFVFQSSGFREMPASVIRLPNGDSYGHPFDPTRVTQISWHPRAFLYRNFLTDKECDHLVKVAKDKLKKSMVADVKSGKSVESKVRTSSGMFLKQAQDEVVAGIESRISVWTFLPVENGEAMQILHYENGQKYEPHWDYFHDKINQAVGGHRIATVLMYLSNVEKGGETVFPQSEIKESQPKADEDWSECAKKGYAVKPKKGDALLFFSLHPNATIDPLSLHGSCPVVEGEKWSATKWIHVRSFSHRRSKKHECRDENVNCPEWAARGECDKNPVYMVGSADTLGSCRKSCKSSHRRTPIFPPLCLCPLLLPISFHLNFHTLSMEDQAQKTEALKKAYAEIILNTAKEAANRAMVSEGKALRFYNDLHNTKDEALRMLLRFKRIIDAKTTEAEMTTLGQQKRIEELDAQLNETEGVIVDLREELRKAHERLEEVKKSHMLQSNEPSGNEHMCDIENSANDKKIDVTEQFRSSSQCGRCSNSANETATSGPHLDNFYIGNPNLASINIGSKEPELCRNGYTHRIRAIERNLVDGKNISEDKHAQDLCTKKEFILNVDEKSSGKCAPSSIDDESKDMNTDPKNINGSEALSINSSVANDQPVKAQKLPRNSVRYAQSNPKPSRFCCGDIKPTVEPAKVNLKENSLGRDEKLLETNKQSACTLRRSIRKRKVRCLDEISSLFKSRTALSRCKKNSGNASLKLDECQYKYKSAAEMNQMIVPISPSTSASEETNDDALPGPLHIYAVENTKLLNESAVEKHEVAAKESAGTSSCNFITQHTGGSACYNDKNRLLKYTFSRKRKKNLSSKSDNCSNPGKSFLNLKMETKSSFSPEREKPSLIEDPSGDSQNMVEVACQLISLSEKGGW</sequence>
<proteinExistence type="predicted"/>
<evidence type="ECO:0000313" key="1">
    <source>
        <dbReference type="EMBL" id="KAI3748055.1"/>
    </source>
</evidence>
<keyword evidence="2" id="KW-1185">Reference proteome</keyword>
<protein>
    <submittedName>
        <fullName evidence="1">Uncharacterized protein</fullName>
    </submittedName>
</protein>